<dbReference type="GO" id="GO:0015986">
    <property type="term" value="P:proton motive force-driven ATP synthesis"/>
    <property type="evidence" value="ECO:0007669"/>
    <property type="project" value="InterPro"/>
</dbReference>
<evidence type="ECO:0000256" key="6">
    <source>
        <dbReference type="ARBA" id="ARBA00022692"/>
    </source>
</evidence>
<keyword evidence="4 12" id="KW-0813">Transport</keyword>
<keyword evidence="6 12" id="KW-0812">Transmembrane</keyword>
<keyword evidence="11 13" id="KW-0472">Membrane</keyword>
<proteinExistence type="inferred from homology"/>
<dbReference type="GO" id="GO:0015078">
    <property type="term" value="F:proton transmembrane transporter activity"/>
    <property type="evidence" value="ECO:0007669"/>
    <property type="project" value="InterPro"/>
</dbReference>
<evidence type="ECO:0000256" key="4">
    <source>
        <dbReference type="ARBA" id="ARBA00022448"/>
    </source>
</evidence>
<organism evidence="14">
    <name type="scientific">Embiophila sp</name>
    <dbReference type="NCBI Taxonomy" id="2931291"/>
    <lineage>
        <taxon>Eukaryota</taxon>
        <taxon>Metazoa</taxon>
        <taxon>Ecdysozoa</taxon>
        <taxon>Arthropoda</taxon>
        <taxon>Hexapoda</taxon>
        <taxon>Insecta</taxon>
        <taxon>Pterygota</taxon>
        <taxon>Neoptera</taxon>
        <taxon>Paraneoptera</taxon>
        <taxon>Hemiptera</taxon>
        <taxon>Heteroptera</taxon>
        <taxon>Panheteroptera</taxon>
        <taxon>Cimicomorpha</taxon>
        <taxon>Plokiophilidae</taxon>
        <taxon>Embiophila</taxon>
    </lineage>
</organism>
<comment type="subcellular location">
    <subcellularLocation>
        <location evidence="1 12">Mitochondrion membrane</location>
        <topology evidence="1 12">Single-pass membrane protein</topology>
    </subcellularLocation>
</comment>
<evidence type="ECO:0000256" key="8">
    <source>
        <dbReference type="ARBA" id="ARBA00022989"/>
    </source>
</evidence>
<evidence type="ECO:0000256" key="1">
    <source>
        <dbReference type="ARBA" id="ARBA00004304"/>
    </source>
</evidence>
<evidence type="ECO:0000256" key="11">
    <source>
        <dbReference type="ARBA" id="ARBA00023136"/>
    </source>
</evidence>
<geneLocation type="mitochondrion" evidence="14"/>
<dbReference type="AlphaFoldDB" id="A0A8T9ZYH9"/>
<keyword evidence="9 12" id="KW-0406">Ion transport</keyword>
<dbReference type="Pfam" id="PF00895">
    <property type="entry name" value="ATP-synt_8"/>
    <property type="match status" value="1"/>
</dbReference>
<evidence type="ECO:0000313" key="14">
    <source>
        <dbReference type="EMBL" id="UPL66001.1"/>
    </source>
</evidence>
<evidence type="ECO:0000256" key="7">
    <source>
        <dbReference type="ARBA" id="ARBA00022781"/>
    </source>
</evidence>
<dbReference type="GO" id="GO:0031966">
    <property type="term" value="C:mitochondrial membrane"/>
    <property type="evidence" value="ECO:0007669"/>
    <property type="project" value="UniProtKB-SubCell"/>
</dbReference>
<comment type="subunit">
    <text evidence="3">F-type ATPases have 2 components, CF(1) - the catalytic core - and CF(0) - the membrane proton channel.</text>
</comment>
<feature type="transmembrane region" description="Helical" evidence="13">
    <location>
        <begin position="12"/>
        <end position="30"/>
    </location>
</feature>
<protein>
    <recommendedName>
        <fullName evidence="12">ATP synthase complex subunit 8</fullName>
    </recommendedName>
</protein>
<accession>A0A8T9ZYH9</accession>
<evidence type="ECO:0000256" key="5">
    <source>
        <dbReference type="ARBA" id="ARBA00022547"/>
    </source>
</evidence>
<evidence type="ECO:0000256" key="10">
    <source>
        <dbReference type="ARBA" id="ARBA00023128"/>
    </source>
</evidence>
<sequence>MPQMSPMWWSSLMLMFTATLLLMYLITYFYPVNQPNQSNASTSKQMKMTWKW</sequence>
<evidence type="ECO:0000256" key="13">
    <source>
        <dbReference type="SAM" id="Phobius"/>
    </source>
</evidence>
<keyword evidence="5 12" id="KW-0138">CF(0)</keyword>
<keyword evidence="7 12" id="KW-0375">Hydrogen ion transport</keyword>
<dbReference type="InterPro" id="IPR001421">
    <property type="entry name" value="ATP8_metazoa"/>
</dbReference>
<evidence type="ECO:0000256" key="12">
    <source>
        <dbReference type="RuleBase" id="RU003661"/>
    </source>
</evidence>
<keyword evidence="8 13" id="KW-1133">Transmembrane helix</keyword>
<reference evidence="14" key="1">
    <citation type="journal article" date="2022" name="Cladistics">
        <title>Diversification of the phytophagous lineages of true bugs (Insecta: Hemiptera: Heteroptera) shortly after that of the flowering plants.</title>
        <authorList>
            <person name="Ye F."/>
            <person name="Kment P."/>
            <person name="Redei D."/>
            <person name="Luo J.Y."/>
            <person name="Wang Y.H."/>
            <person name="Kuechler S.M."/>
            <person name="Zhang W.W."/>
            <person name="Chen P.P."/>
            <person name="Wu H.Y."/>
            <person name="Wu Y.Z."/>
            <person name="Sun X.Y."/>
            <person name="Ding L."/>
            <person name="Wang Y.R."/>
            <person name="Xie Q."/>
        </authorList>
    </citation>
    <scope>NUCLEOTIDE SEQUENCE</scope>
</reference>
<dbReference type="GO" id="GO:0045259">
    <property type="term" value="C:proton-transporting ATP synthase complex"/>
    <property type="evidence" value="ECO:0007669"/>
    <property type="project" value="UniProtKB-KW"/>
</dbReference>
<comment type="similarity">
    <text evidence="2 12">Belongs to the ATPase protein 8 family.</text>
</comment>
<keyword evidence="10 12" id="KW-0496">Mitochondrion</keyword>
<dbReference type="EMBL" id="MW619701">
    <property type="protein sequence ID" value="UPL66001.1"/>
    <property type="molecule type" value="Genomic_DNA"/>
</dbReference>
<evidence type="ECO:0000256" key="2">
    <source>
        <dbReference type="ARBA" id="ARBA00008892"/>
    </source>
</evidence>
<evidence type="ECO:0000256" key="9">
    <source>
        <dbReference type="ARBA" id="ARBA00023065"/>
    </source>
</evidence>
<name>A0A8T9ZYH9_9HEMI</name>
<evidence type="ECO:0000256" key="3">
    <source>
        <dbReference type="ARBA" id="ARBA00011291"/>
    </source>
</evidence>